<protein>
    <submittedName>
        <fullName evidence="1">Uncharacterized protein</fullName>
    </submittedName>
</protein>
<accession>A0A4C1XP43</accession>
<dbReference type="EMBL" id="BGZK01000884">
    <property type="protein sequence ID" value="GBP63975.1"/>
    <property type="molecule type" value="Genomic_DNA"/>
</dbReference>
<name>A0A4C1XP43_EUMVA</name>
<keyword evidence="2" id="KW-1185">Reference proteome</keyword>
<organism evidence="1 2">
    <name type="scientific">Eumeta variegata</name>
    <name type="common">Bagworm moth</name>
    <name type="synonym">Eumeta japonica</name>
    <dbReference type="NCBI Taxonomy" id="151549"/>
    <lineage>
        <taxon>Eukaryota</taxon>
        <taxon>Metazoa</taxon>
        <taxon>Ecdysozoa</taxon>
        <taxon>Arthropoda</taxon>
        <taxon>Hexapoda</taxon>
        <taxon>Insecta</taxon>
        <taxon>Pterygota</taxon>
        <taxon>Neoptera</taxon>
        <taxon>Endopterygota</taxon>
        <taxon>Lepidoptera</taxon>
        <taxon>Glossata</taxon>
        <taxon>Ditrysia</taxon>
        <taxon>Tineoidea</taxon>
        <taxon>Psychidae</taxon>
        <taxon>Oiketicinae</taxon>
        <taxon>Eumeta</taxon>
    </lineage>
</organism>
<comment type="caution">
    <text evidence="1">The sequence shown here is derived from an EMBL/GenBank/DDBJ whole genome shotgun (WGS) entry which is preliminary data.</text>
</comment>
<sequence>MDRLNVLAVQGGWLKGGESVTADDPADGLERRQSEKLQASLFHDYRNRPIPVAVPDLCNSDSAKNGDSLAVV</sequence>
<proteinExistence type="predicted"/>
<evidence type="ECO:0000313" key="2">
    <source>
        <dbReference type="Proteomes" id="UP000299102"/>
    </source>
</evidence>
<dbReference type="Proteomes" id="UP000299102">
    <property type="component" value="Unassembled WGS sequence"/>
</dbReference>
<gene>
    <name evidence="1" type="ORF">EVAR_25126_1</name>
</gene>
<evidence type="ECO:0000313" key="1">
    <source>
        <dbReference type="EMBL" id="GBP63975.1"/>
    </source>
</evidence>
<reference evidence="1 2" key="1">
    <citation type="journal article" date="2019" name="Commun. Biol.">
        <title>The bagworm genome reveals a unique fibroin gene that provides high tensile strength.</title>
        <authorList>
            <person name="Kono N."/>
            <person name="Nakamura H."/>
            <person name="Ohtoshi R."/>
            <person name="Tomita M."/>
            <person name="Numata K."/>
            <person name="Arakawa K."/>
        </authorList>
    </citation>
    <scope>NUCLEOTIDE SEQUENCE [LARGE SCALE GENOMIC DNA]</scope>
</reference>
<dbReference type="AlphaFoldDB" id="A0A4C1XP43"/>